<dbReference type="AlphaFoldDB" id="A0AAD8HQD6"/>
<evidence type="ECO:0000313" key="2">
    <source>
        <dbReference type="EMBL" id="KAK1370437.1"/>
    </source>
</evidence>
<keyword evidence="3" id="KW-1185">Reference proteome</keyword>
<dbReference type="InterPro" id="IPR002156">
    <property type="entry name" value="RNaseH_domain"/>
</dbReference>
<proteinExistence type="predicted"/>
<dbReference type="SUPFAM" id="SSF53098">
    <property type="entry name" value="Ribonuclease H-like"/>
    <property type="match status" value="1"/>
</dbReference>
<sequence length="619" mass="71395">MEDEQSYPTICNLLKETKIKGVGRPKKKVVFKKKNLFDLGKGVTKNKVAVKSKRCIPRSTTVDLEDEIVRKTGSDNFNLLNLNSEAVKILETAENMGVSLVQDRESTLKIISQLLDTYHNLFNARYTWVGPLQRKSRLDRVLTSNNWPLLENWELRANPRKESDHKSLTFQTKVEEAMSWNREENEDVYKNIDRLELLISDAEDISEDERKLTMWKMELENQKLIRDQLLAQKAKIKWLKEELALAQSGKNKSPGPDGITNETLKKFWPEIKDQLLESFDLFFKKGILPQGTNSSFIVLIPKKDFPSVVMDFRPISLIYSSLKLLSKGLEQVENNSGMSEVMKGIMALSSNQAQRDLRHFGNYSWVLGNGRDLPQYKEMWTRELREWEKPIALELYELILNIRCNHKEDEARNEHIFKGTEISLENSFLLVQLRSFQWCLAAELIKSELDTLWNINPEGCILFSNKHKRRELFLGWNNSLVGYSDGSFKELEDGTMISGMRGILLNDKDEIIFVFSGKCNSSSPVEAELEAIIFLANAALTHLDHTSKVVICTDCALAIQSLSKLRAGQYDFFRMKTEWVDLASKKMIQLYYTPRDNLAMVDELAKKGRERSNILQSWV</sequence>
<dbReference type="Pfam" id="PF13456">
    <property type="entry name" value="RVT_3"/>
    <property type="match status" value="1"/>
</dbReference>
<dbReference type="InterPro" id="IPR036397">
    <property type="entry name" value="RNaseH_sf"/>
</dbReference>
<dbReference type="GO" id="GO:0003676">
    <property type="term" value="F:nucleic acid binding"/>
    <property type="evidence" value="ECO:0007669"/>
    <property type="project" value="InterPro"/>
</dbReference>
<dbReference type="GO" id="GO:0004523">
    <property type="term" value="F:RNA-DNA hybrid ribonuclease activity"/>
    <property type="evidence" value="ECO:0007669"/>
    <property type="project" value="InterPro"/>
</dbReference>
<reference evidence="2" key="1">
    <citation type="submission" date="2023-02" db="EMBL/GenBank/DDBJ databases">
        <title>Genome of toxic invasive species Heracleum sosnowskyi carries increased number of genes despite the absence of recent whole-genome duplications.</title>
        <authorList>
            <person name="Schelkunov M."/>
            <person name="Shtratnikova V."/>
            <person name="Makarenko M."/>
            <person name="Klepikova A."/>
            <person name="Omelchenko D."/>
            <person name="Novikova G."/>
            <person name="Obukhova E."/>
            <person name="Bogdanov V."/>
            <person name="Penin A."/>
            <person name="Logacheva M."/>
        </authorList>
    </citation>
    <scope>NUCLEOTIDE SEQUENCE</scope>
    <source>
        <strain evidence="2">Hsosn_3</strain>
        <tissue evidence="2">Leaf</tissue>
    </source>
</reference>
<reference evidence="2" key="2">
    <citation type="submission" date="2023-05" db="EMBL/GenBank/DDBJ databases">
        <authorList>
            <person name="Schelkunov M.I."/>
        </authorList>
    </citation>
    <scope>NUCLEOTIDE SEQUENCE</scope>
    <source>
        <strain evidence="2">Hsosn_3</strain>
        <tissue evidence="2">Leaf</tissue>
    </source>
</reference>
<accession>A0AAD8HQD6</accession>
<feature type="domain" description="RNase H type-1" evidence="1">
    <location>
        <begin position="493"/>
        <end position="607"/>
    </location>
</feature>
<protein>
    <recommendedName>
        <fullName evidence="1">RNase H type-1 domain-containing protein</fullName>
    </recommendedName>
</protein>
<dbReference type="CDD" id="cd06222">
    <property type="entry name" value="RNase_H_like"/>
    <property type="match status" value="1"/>
</dbReference>
<dbReference type="EMBL" id="JAUIZM010000008">
    <property type="protein sequence ID" value="KAK1370437.1"/>
    <property type="molecule type" value="Genomic_DNA"/>
</dbReference>
<organism evidence="2 3">
    <name type="scientific">Heracleum sosnowskyi</name>
    <dbReference type="NCBI Taxonomy" id="360622"/>
    <lineage>
        <taxon>Eukaryota</taxon>
        <taxon>Viridiplantae</taxon>
        <taxon>Streptophyta</taxon>
        <taxon>Embryophyta</taxon>
        <taxon>Tracheophyta</taxon>
        <taxon>Spermatophyta</taxon>
        <taxon>Magnoliopsida</taxon>
        <taxon>eudicotyledons</taxon>
        <taxon>Gunneridae</taxon>
        <taxon>Pentapetalae</taxon>
        <taxon>asterids</taxon>
        <taxon>campanulids</taxon>
        <taxon>Apiales</taxon>
        <taxon>Apiaceae</taxon>
        <taxon>Apioideae</taxon>
        <taxon>apioid superclade</taxon>
        <taxon>Tordylieae</taxon>
        <taxon>Tordyliinae</taxon>
        <taxon>Heracleum</taxon>
    </lineage>
</organism>
<comment type="caution">
    <text evidence="2">The sequence shown here is derived from an EMBL/GenBank/DDBJ whole genome shotgun (WGS) entry which is preliminary data.</text>
</comment>
<dbReference type="PANTHER" id="PTHR19446">
    <property type="entry name" value="REVERSE TRANSCRIPTASES"/>
    <property type="match status" value="1"/>
</dbReference>
<dbReference type="InterPro" id="IPR012337">
    <property type="entry name" value="RNaseH-like_sf"/>
</dbReference>
<evidence type="ECO:0000259" key="1">
    <source>
        <dbReference type="Pfam" id="PF13456"/>
    </source>
</evidence>
<gene>
    <name evidence="2" type="ORF">POM88_036529</name>
</gene>
<dbReference type="Proteomes" id="UP001237642">
    <property type="component" value="Unassembled WGS sequence"/>
</dbReference>
<name>A0AAD8HQD6_9APIA</name>
<evidence type="ECO:0000313" key="3">
    <source>
        <dbReference type="Proteomes" id="UP001237642"/>
    </source>
</evidence>
<dbReference type="InterPro" id="IPR044730">
    <property type="entry name" value="RNase_H-like_dom_plant"/>
</dbReference>
<dbReference type="Gene3D" id="3.30.420.10">
    <property type="entry name" value="Ribonuclease H-like superfamily/Ribonuclease H"/>
    <property type="match status" value="1"/>
</dbReference>